<reference evidence="11" key="3">
    <citation type="submission" date="2025-09" db="UniProtKB">
        <authorList>
            <consortium name="Ensembl"/>
        </authorList>
    </citation>
    <scope>IDENTIFICATION</scope>
    <source>
        <strain evidence="11">Glennie</strain>
    </source>
</reference>
<dbReference type="PANTHER" id="PTHR44279">
    <property type="entry name" value="HYDROXYSTEROID (11-BETA) DEHYDROGENASE 1-LIKE B-RELATED"/>
    <property type="match status" value="1"/>
</dbReference>
<keyword evidence="3" id="KW-0964">Secreted</keyword>
<dbReference type="Gene3D" id="3.40.50.720">
    <property type="entry name" value="NAD(P)-binding Rossmann-like Domain"/>
    <property type="match status" value="1"/>
</dbReference>
<keyword evidence="4" id="KW-0732">Signal</keyword>
<dbReference type="Pfam" id="PF00106">
    <property type="entry name" value="adh_short"/>
    <property type="match status" value="1"/>
</dbReference>
<proteinExistence type="inferred from homology"/>
<dbReference type="GO" id="GO:0005576">
    <property type="term" value="C:extracellular region"/>
    <property type="evidence" value="ECO:0007669"/>
    <property type="project" value="UniProtKB-SubCell"/>
</dbReference>
<keyword evidence="12" id="KW-1185">Reference proteome</keyword>
<evidence type="ECO:0000256" key="9">
    <source>
        <dbReference type="ARBA" id="ARBA00093198"/>
    </source>
</evidence>
<reference evidence="11 12" key="1">
    <citation type="journal article" date="2008" name="Nature">
        <title>Genome analysis of the platypus reveals unique signatures of evolution.</title>
        <authorList>
            <person name="Warren W.C."/>
            <person name="Hillier L.W."/>
            <person name="Marshall Graves J.A."/>
            <person name="Birney E."/>
            <person name="Ponting C.P."/>
            <person name="Grutzner F."/>
            <person name="Belov K."/>
            <person name="Miller W."/>
            <person name="Clarke L."/>
            <person name="Chinwalla A.T."/>
            <person name="Yang S.P."/>
            <person name="Heger A."/>
            <person name="Locke D.P."/>
            <person name="Miethke P."/>
            <person name="Waters P.D."/>
            <person name="Veyrunes F."/>
            <person name="Fulton L."/>
            <person name="Fulton B."/>
            <person name="Graves T."/>
            <person name="Wallis J."/>
            <person name="Puente X.S."/>
            <person name="Lopez-Otin C."/>
            <person name="Ordonez G.R."/>
            <person name="Eichler E.E."/>
            <person name="Chen L."/>
            <person name="Cheng Z."/>
            <person name="Deakin J.E."/>
            <person name="Alsop A."/>
            <person name="Thompson K."/>
            <person name="Kirby P."/>
            <person name="Papenfuss A.T."/>
            <person name="Wakefield M.J."/>
            <person name="Olender T."/>
            <person name="Lancet D."/>
            <person name="Huttley G.A."/>
            <person name="Smit A.F."/>
            <person name="Pask A."/>
            <person name="Temple-Smith P."/>
            <person name="Batzer M.A."/>
            <person name="Walker J.A."/>
            <person name="Konkel M.K."/>
            <person name="Harris R.S."/>
            <person name="Whittington C.M."/>
            <person name="Wong E.S."/>
            <person name="Gemmell N.J."/>
            <person name="Buschiazzo E."/>
            <person name="Vargas Jentzsch I.M."/>
            <person name="Merkel A."/>
            <person name="Schmitz J."/>
            <person name="Zemann A."/>
            <person name="Churakov G."/>
            <person name="Kriegs J.O."/>
            <person name="Brosius J."/>
            <person name="Murchison E.P."/>
            <person name="Sachidanandam R."/>
            <person name="Smith C."/>
            <person name="Hannon G.J."/>
            <person name="Tsend-Ayush E."/>
            <person name="McMillan D."/>
            <person name="Attenborough R."/>
            <person name="Rens W."/>
            <person name="Ferguson-Smith M."/>
            <person name="Lefevre C.M."/>
            <person name="Sharp J.A."/>
            <person name="Nicholas K.R."/>
            <person name="Ray D.A."/>
            <person name="Kube M."/>
            <person name="Reinhardt R."/>
            <person name="Pringle T.H."/>
            <person name="Taylor J."/>
            <person name="Jones R.C."/>
            <person name="Nixon B."/>
            <person name="Dacheux J.L."/>
            <person name="Niwa H."/>
            <person name="Sekita Y."/>
            <person name="Huang X."/>
            <person name="Stark A."/>
            <person name="Kheradpour P."/>
            <person name="Kellis M."/>
            <person name="Flicek P."/>
            <person name="Chen Y."/>
            <person name="Webber C."/>
            <person name="Hardison R."/>
            <person name="Nelson J."/>
            <person name="Hallsworth-Pepin K."/>
            <person name="Delehaunty K."/>
            <person name="Markovic C."/>
            <person name="Minx P."/>
            <person name="Feng Y."/>
            <person name="Kremitzki C."/>
            <person name="Mitreva M."/>
            <person name="Glasscock J."/>
            <person name="Wylie T."/>
            <person name="Wohldmann P."/>
            <person name="Thiru P."/>
            <person name="Nhan M.N."/>
            <person name="Pohl C.S."/>
            <person name="Smith S.M."/>
            <person name="Hou S."/>
            <person name="Nefedov M."/>
            <person name="de Jong P.J."/>
            <person name="Renfree M.B."/>
            <person name="Mardis E.R."/>
            <person name="Wilson R.K."/>
        </authorList>
    </citation>
    <scope>NUCLEOTIDE SEQUENCE [LARGE SCALE GENOMIC DNA]</scope>
    <source>
        <strain evidence="11 12">Glennie</strain>
    </source>
</reference>
<protein>
    <recommendedName>
        <fullName evidence="7">Hydroxysteroid 11-beta-dehydrogenase 1-like protein</fullName>
    </recommendedName>
    <alternativeName>
        <fullName evidence="8">11-beta-hydroxysteroid dehydrogenase type 3</fullName>
    </alternativeName>
</protein>
<evidence type="ECO:0000256" key="5">
    <source>
        <dbReference type="ARBA" id="ARBA00022857"/>
    </source>
</evidence>
<comment type="similarity">
    <text evidence="2">Belongs to the short-chain dehydrogenases/reductases (SDR) family.</text>
</comment>
<dbReference type="SUPFAM" id="SSF51735">
    <property type="entry name" value="NAD(P)-binding Rossmann-fold domains"/>
    <property type="match status" value="1"/>
</dbReference>
<evidence type="ECO:0000256" key="3">
    <source>
        <dbReference type="ARBA" id="ARBA00022525"/>
    </source>
</evidence>
<dbReference type="InterPro" id="IPR051253">
    <property type="entry name" value="11-beta-HSD"/>
</dbReference>
<organism evidence="11 12">
    <name type="scientific">Ornithorhynchus anatinus</name>
    <name type="common">Duckbill platypus</name>
    <dbReference type="NCBI Taxonomy" id="9258"/>
    <lineage>
        <taxon>Eukaryota</taxon>
        <taxon>Metazoa</taxon>
        <taxon>Chordata</taxon>
        <taxon>Craniata</taxon>
        <taxon>Vertebrata</taxon>
        <taxon>Euteleostomi</taxon>
        <taxon>Mammalia</taxon>
        <taxon>Monotremata</taxon>
        <taxon>Ornithorhynchidae</taxon>
        <taxon>Ornithorhynchus</taxon>
    </lineage>
</organism>
<evidence type="ECO:0000256" key="10">
    <source>
        <dbReference type="ARBA" id="ARBA00093430"/>
    </source>
</evidence>
<dbReference type="AlphaFoldDB" id="A0A6I8NC16"/>
<dbReference type="InterPro" id="IPR020904">
    <property type="entry name" value="Sc_DH/Rdtase_CS"/>
</dbReference>
<evidence type="ECO:0000313" key="12">
    <source>
        <dbReference type="Proteomes" id="UP000002279"/>
    </source>
</evidence>
<dbReference type="GO" id="GO:0016491">
    <property type="term" value="F:oxidoreductase activity"/>
    <property type="evidence" value="ECO:0000318"/>
    <property type="project" value="GO_Central"/>
</dbReference>
<dbReference type="InterPro" id="IPR002347">
    <property type="entry name" value="SDR_fam"/>
</dbReference>
<dbReference type="PROSITE" id="PS00061">
    <property type="entry name" value="ADH_SHORT"/>
    <property type="match status" value="1"/>
</dbReference>
<comment type="catalytic activity">
    <reaction evidence="9">
        <text>cortisone + NADPH + H(+) = cortisol + NADP(+)</text>
        <dbReference type="Rhea" id="RHEA:68616"/>
        <dbReference type="ChEBI" id="CHEBI:15378"/>
        <dbReference type="ChEBI" id="CHEBI:16962"/>
        <dbReference type="ChEBI" id="CHEBI:17650"/>
        <dbReference type="ChEBI" id="CHEBI:57783"/>
        <dbReference type="ChEBI" id="CHEBI:58349"/>
    </reaction>
    <physiologicalReaction direction="right-to-left" evidence="9">
        <dbReference type="Rhea" id="RHEA:68618"/>
    </physiologicalReaction>
</comment>
<dbReference type="InParanoid" id="A0A6I8NC16"/>
<dbReference type="FunCoup" id="A0A6I8NC16">
    <property type="interactions" value="700"/>
</dbReference>
<dbReference type="PANTHER" id="PTHR44279:SF3">
    <property type="entry name" value="HYDROXYSTEROID 11-BETA-DEHYDROGENASE 1-LIKE PROTEIN"/>
    <property type="match status" value="1"/>
</dbReference>
<dbReference type="Proteomes" id="UP000002279">
    <property type="component" value="Chromosome X1"/>
</dbReference>
<evidence type="ECO:0000256" key="8">
    <source>
        <dbReference type="ARBA" id="ARBA00042169"/>
    </source>
</evidence>
<dbReference type="PRINTS" id="PR00081">
    <property type="entry name" value="GDHRDH"/>
</dbReference>
<evidence type="ECO:0000256" key="6">
    <source>
        <dbReference type="ARBA" id="ARBA00023002"/>
    </source>
</evidence>
<dbReference type="InterPro" id="IPR036291">
    <property type="entry name" value="NAD(P)-bd_dom_sf"/>
</dbReference>
<gene>
    <name evidence="11" type="primary">HSD11B1L</name>
</gene>
<dbReference type="GeneTree" id="ENSGT00940000162487"/>
<dbReference type="Ensembl" id="ENSOANT00000062050.1">
    <property type="protein sequence ID" value="ENSOANP00000038743.1"/>
    <property type="gene ID" value="ENSOANG00000050304.1"/>
</dbReference>
<keyword evidence="5" id="KW-0521">NADP</keyword>
<comment type="function">
    <text evidence="10">Unidirectional NADP(+)-dependent cortisol dehydrogenase (in vitro).</text>
</comment>
<evidence type="ECO:0000313" key="11">
    <source>
        <dbReference type="Ensembl" id="ENSOANP00000038743.1"/>
    </source>
</evidence>
<evidence type="ECO:0000256" key="2">
    <source>
        <dbReference type="ARBA" id="ARBA00006484"/>
    </source>
</evidence>
<reference evidence="11" key="2">
    <citation type="submission" date="2025-08" db="UniProtKB">
        <authorList>
            <consortium name="Ensembl"/>
        </authorList>
    </citation>
    <scope>IDENTIFICATION</scope>
    <source>
        <strain evidence="11">Glennie</strain>
    </source>
</reference>
<name>A0A6I8NC16_ORNAN</name>
<evidence type="ECO:0000256" key="1">
    <source>
        <dbReference type="ARBA" id="ARBA00004613"/>
    </source>
</evidence>
<evidence type="ECO:0000256" key="7">
    <source>
        <dbReference type="ARBA" id="ARBA00040597"/>
    </source>
</evidence>
<keyword evidence="6" id="KW-0560">Oxidoreductase</keyword>
<dbReference type="OMA" id="EYTRWLM"/>
<comment type="subcellular location">
    <subcellularLocation>
        <location evidence="1">Secreted</location>
    </subcellularLocation>
</comment>
<sequence length="343" mass="37506">MERAYPTRQHQDLEDFLSRVVEGGGGRVRRLPGDLCSSLTVVGLSPQLPVTPAKMVRAACKTLILTGLGAVLLAWYWGESFDPARVSGAKVLLTGASAGIGEQMAYHYARLGAHIVLTARREAVLQRVAETCRTLGPGKIHYVAADMALPDQPERVVQFALQKLGGLDYLVLNHIGDSPYRLWDGNVAHLHWLLQVNFLSYVQLASKALPTLTKSKGSVIVVSSLLGRIPTPFSTSYTACKFALDGFFGSLRHELALRKADVSITVCILGLVDTESAMGKVRGVVDYTASPAPEAALAIVKGGALRAYNIYYPPHLQLLTLIRDWFPRHRDWLILKQFNHSAP</sequence>
<dbReference type="Bgee" id="ENSOANG00000050304">
    <property type="expression patterns" value="Expressed in liver and 6 other cell types or tissues"/>
</dbReference>
<evidence type="ECO:0000256" key="4">
    <source>
        <dbReference type="ARBA" id="ARBA00022729"/>
    </source>
</evidence>
<accession>A0A6I8NC16</accession>